<proteinExistence type="predicted"/>
<protein>
    <submittedName>
        <fullName evidence="1">Uncharacterized protein</fullName>
    </submittedName>
</protein>
<dbReference type="RefSeq" id="WP_119864736.1">
    <property type="nucleotide sequence ID" value="NZ_CP016786.1"/>
</dbReference>
<dbReference type="Proteomes" id="UP000264883">
    <property type="component" value="Chromosome"/>
</dbReference>
<evidence type="ECO:0000313" key="2">
    <source>
        <dbReference type="Proteomes" id="UP000264883"/>
    </source>
</evidence>
<sequence length="143" mass="17399">MNNLIDALNLNLYKCTIFEIDEGKLINLKNYDYIIQNKFYFYLINRLHYYEENKMIKELAYSHYLLSYYLFIVLTPIEFENLSFYHIKKAIELDNNLQYKEWYLIFATLPTPYIKTYDAMKIAEEVIKHNNDSNIARIILSMY</sequence>
<accession>A0A343JAP0</accession>
<evidence type="ECO:0000313" key="1">
    <source>
        <dbReference type="EMBL" id="ASW42598.1"/>
    </source>
</evidence>
<dbReference type="OrthoDB" id="1906588at2"/>
<gene>
    <name evidence="1" type="ORF">BEN51_03630</name>
</gene>
<reference evidence="1 2" key="1">
    <citation type="submission" date="2016-08" db="EMBL/GenBank/DDBJ databases">
        <title>Complete Genome Sequence Of The Indigo Reducing Clostridium isatidis DSM15098.</title>
        <authorList>
            <person name="Little G.T."/>
            <person name="Minton N.P."/>
        </authorList>
    </citation>
    <scope>NUCLEOTIDE SEQUENCE [LARGE SCALE GENOMIC DNA]</scope>
    <source>
        <strain evidence="1 2">DSM 15098</strain>
    </source>
</reference>
<name>A0A343JAP0_9CLOT</name>
<keyword evidence="2" id="KW-1185">Reference proteome</keyword>
<dbReference type="KEGG" id="cia:BEN51_03630"/>
<dbReference type="EMBL" id="CP016786">
    <property type="protein sequence ID" value="ASW42598.1"/>
    <property type="molecule type" value="Genomic_DNA"/>
</dbReference>
<dbReference type="AlphaFoldDB" id="A0A343JAP0"/>
<organism evidence="1 2">
    <name type="scientific">Clostridium isatidis</name>
    <dbReference type="NCBI Taxonomy" id="182773"/>
    <lineage>
        <taxon>Bacteria</taxon>
        <taxon>Bacillati</taxon>
        <taxon>Bacillota</taxon>
        <taxon>Clostridia</taxon>
        <taxon>Eubacteriales</taxon>
        <taxon>Clostridiaceae</taxon>
        <taxon>Clostridium</taxon>
    </lineage>
</organism>